<proteinExistence type="inferred from homology"/>
<feature type="transmembrane region" description="Helical" evidence="2">
    <location>
        <begin position="82"/>
        <end position="102"/>
    </location>
</feature>
<evidence type="ECO:0000313" key="5">
    <source>
        <dbReference type="Proteomes" id="UP000223759"/>
    </source>
</evidence>
<sequence length="648" mass="71276">MRQKLINLPRWSKQALMLGFDAIAMVVALWAALAWRYETWTPNLLAQIGGAQWVVLLLVLTLVTAHWVGLYRSITRYMGKELVSMTLQVVVVSTLLLTALMFLSENRLPRTVVFLYPLFLALAITLSRWIARDYLSGGGHSQRKSKKAAIYGAGAAGFQLSLLLEKHPELNVVCFLDDEPTLQGARVNGLPVFSPSELDGLIRSYQLTDVLLALPNITRPQRKQIMDGLEPHALRVYTVPTLEDITSGRARLDDIREVELEDLLGRDPVPPIESLLSACIADKVVMVTGAGGSIGSELCRQILQLGPRQLLLVDASEFALFEIETELLAGEAQEGSEGIIGLLGNVQDQDYMRRIMQRYGVDTIYHAAAYKHVPLVEHNVIEGVRNNIFGTYAPAQAALEAGVGHFVLVSTDKAVRPTNVMGATKRFAELILQAIASQSPDTCFTMVRFGNVLGSSGSVVPLFRSQIRSGGPVTLTHPEITRFFMTIPEAAQLVIQAGAMGHGGDVFVLDMGEPVKILDLARRMIRLMGLSVRSIDEPDGEIAIEYTGLRPGEKLYEELLIGDEVQPTQHAKIMRALESSLDPATLARFINAFDTAVRTHDAEQLRTLLSEAVHGYTTAYPLVDHLTTKKGDRFIFSDVGDASRDTKI</sequence>
<dbReference type="InterPro" id="IPR003869">
    <property type="entry name" value="Polysac_CapD-like"/>
</dbReference>
<evidence type="ECO:0000256" key="2">
    <source>
        <dbReference type="SAM" id="Phobius"/>
    </source>
</evidence>
<feature type="transmembrane region" description="Helical" evidence="2">
    <location>
        <begin position="108"/>
        <end position="127"/>
    </location>
</feature>
<dbReference type="InterPro" id="IPR051203">
    <property type="entry name" value="Polysaccharide_Synthase-Rel"/>
</dbReference>
<dbReference type="PANTHER" id="PTHR43318">
    <property type="entry name" value="UDP-N-ACETYLGLUCOSAMINE 4,6-DEHYDRATASE"/>
    <property type="match status" value="1"/>
</dbReference>
<keyword evidence="5" id="KW-1185">Reference proteome</keyword>
<dbReference type="SUPFAM" id="SSF51735">
    <property type="entry name" value="NAD(P)-binding Rossmann-fold domains"/>
    <property type="match status" value="2"/>
</dbReference>
<dbReference type="EMBL" id="FTPK01000001">
    <property type="protein sequence ID" value="SIT67057.1"/>
    <property type="molecule type" value="Genomic_DNA"/>
</dbReference>
<keyword evidence="2" id="KW-0812">Transmembrane</keyword>
<feature type="domain" description="Polysaccharide biosynthesis protein CapD-like" evidence="3">
    <location>
        <begin position="285"/>
        <end position="576"/>
    </location>
</feature>
<dbReference type="OrthoDB" id="9803111at2"/>
<name>A0A1R3VQT0_9GAMM</name>
<dbReference type="Pfam" id="PF02719">
    <property type="entry name" value="Polysacc_synt_2"/>
    <property type="match status" value="1"/>
</dbReference>
<feature type="transmembrane region" description="Helical" evidence="2">
    <location>
        <begin position="15"/>
        <end position="33"/>
    </location>
</feature>
<dbReference type="STRING" id="233100.SAMN05216526_0755"/>
<dbReference type="Gene3D" id="3.40.50.720">
    <property type="entry name" value="NAD(P)-binding Rossmann-like Domain"/>
    <property type="match status" value="2"/>
</dbReference>
<evidence type="ECO:0000313" key="4">
    <source>
        <dbReference type="EMBL" id="SIT67057.1"/>
    </source>
</evidence>
<keyword evidence="2" id="KW-1133">Transmembrane helix</keyword>
<gene>
    <name evidence="4" type="ORF">SAMN05216526_0755</name>
</gene>
<feature type="transmembrane region" description="Helical" evidence="2">
    <location>
        <begin position="53"/>
        <end position="70"/>
    </location>
</feature>
<accession>A0A1R3VQT0</accession>
<dbReference type="Pfam" id="PF13727">
    <property type="entry name" value="CoA_binding_3"/>
    <property type="match status" value="1"/>
</dbReference>
<organism evidence="4 5">
    <name type="scientific">Ectothiorhodosinus mongolicus</name>
    <dbReference type="NCBI Taxonomy" id="233100"/>
    <lineage>
        <taxon>Bacteria</taxon>
        <taxon>Pseudomonadati</taxon>
        <taxon>Pseudomonadota</taxon>
        <taxon>Gammaproteobacteria</taxon>
        <taxon>Chromatiales</taxon>
        <taxon>Ectothiorhodospiraceae</taxon>
        <taxon>Ectothiorhodosinus</taxon>
    </lineage>
</organism>
<evidence type="ECO:0000256" key="1">
    <source>
        <dbReference type="ARBA" id="ARBA00007430"/>
    </source>
</evidence>
<evidence type="ECO:0000259" key="3">
    <source>
        <dbReference type="Pfam" id="PF02719"/>
    </source>
</evidence>
<dbReference type="AlphaFoldDB" id="A0A1R3VQT0"/>
<keyword evidence="2" id="KW-0472">Membrane</keyword>
<comment type="similarity">
    <text evidence="1">Belongs to the polysaccharide synthase family.</text>
</comment>
<dbReference type="InterPro" id="IPR036291">
    <property type="entry name" value="NAD(P)-bd_dom_sf"/>
</dbReference>
<reference evidence="4 5" key="1">
    <citation type="submission" date="2017-01" db="EMBL/GenBank/DDBJ databases">
        <authorList>
            <person name="Mah S.A."/>
            <person name="Swanson W.J."/>
            <person name="Moy G.W."/>
            <person name="Vacquier V.D."/>
        </authorList>
    </citation>
    <scope>NUCLEOTIDE SEQUENCE [LARGE SCALE GENOMIC DNA]</scope>
    <source>
        <strain evidence="4 5">M9</strain>
    </source>
</reference>
<dbReference type="Proteomes" id="UP000223759">
    <property type="component" value="Unassembled WGS sequence"/>
</dbReference>
<dbReference type="CDD" id="cd05237">
    <property type="entry name" value="UDP_invert_4-6DH_SDR_e"/>
    <property type="match status" value="1"/>
</dbReference>
<dbReference type="PANTHER" id="PTHR43318:SF1">
    <property type="entry name" value="POLYSACCHARIDE BIOSYNTHESIS PROTEIN EPSC-RELATED"/>
    <property type="match status" value="1"/>
</dbReference>
<protein>
    <submittedName>
        <fullName evidence="4">NDP-sugar epimerase, includes UDP-GlcNAc-inverting 4,6-dehydratase FlaA1 and capsular polysaccharide biosynthesis protein EpsC</fullName>
    </submittedName>
</protein>